<dbReference type="PANTHER" id="PTHR31750:SF4">
    <property type="entry name" value="LP06106P"/>
    <property type="match status" value="1"/>
</dbReference>
<name>A0A0K8J603_9FIRM</name>
<dbReference type="KEGG" id="hsd:SD1D_1243"/>
<evidence type="ECO:0000259" key="2">
    <source>
        <dbReference type="Pfam" id="PF12638"/>
    </source>
</evidence>
<keyword evidence="1" id="KW-0809">Transit peptide</keyword>
<organism evidence="3 4">
    <name type="scientific">Herbinix luporum</name>
    <dbReference type="NCBI Taxonomy" id="1679721"/>
    <lineage>
        <taxon>Bacteria</taxon>
        <taxon>Bacillati</taxon>
        <taxon>Bacillota</taxon>
        <taxon>Clostridia</taxon>
        <taxon>Lachnospirales</taxon>
        <taxon>Lachnospiraceae</taxon>
        <taxon>Herbinix</taxon>
    </lineage>
</organism>
<sequence>MLNSFNPNKLYVEFRDGVTQKEPVNNRKYTLTHSDQTGELFLTIGLNYAYDKISYLRDEVLAEWRVGKGYAFLYVYVYIDGFMDPAISIRREAIFRRELPLALQAIKYGDKIFFDTHPELLYAPIWINFSSENSKYNRVEKWGNMNINY</sequence>
<protein>
    <recommendedName>
        <fullName evidence="2">Staygreen protein domain-containing protein</fullName>
    </recommendedName>
</protein>
<evidence type="ECO:0000313" key="4">
    <source>
        <dbReference type="Proteomes" id="UP000196053"/>
    </source>
</evidence>
<reference evidence="4" key="1">
    <citation type="submission" date="2015-09" db="EMBL/GenBank/DDBJ databases">
        <authorList>
            <person name="Wibberg D."/>
        </authorList>
    </citation>
    <scope>NUCLEOTIDE SEQUENCE [LARGE SCALE GENOMIC DNA]</scope>
    <source>
        <strain evidence="4">SD1D</strain>
    </source>
</reference>
<feature type="domain" description="Staygreen protein" evidence="2">
    <location>
        <begin position="4"/>
        <end position="146"/>
    </location>
</feature>
<evidence type="ECO:0000313" key="3">
    <source>
        <dbReference type="EMBL" id="CUH92789.1"/>
    </source>
</evidence>
<evidence type="ECO:0000256" key="1">
    <source>
        <dbReference type="ARBA" id="ARBA00022946"/>
    </source>
</evidence>
<dbReference type="EMBL" id="LN879430">
    <property type="protein sequence ID" value="CUH92789.1"/>
    <property type="molecule type" value="Genomic_DNA"/>
</dbReference>
<dbReference type="PANTHER" id="PTHR31750">
    <property type="entry name" value="PROTEIN STAY-GREEN 1, CHLOROPLASTIC-RELATED"/>
    <property type="match status" value="1"/>
</dbReference>
<proteinExistence type="predicted"/>
<accession>A0A0K8J603</accession>
<dbReference type="InterPro" id="IPR024438">
    <property type="entry name" value="Staygreen"/>
</dbReference>
<dbReference type="AlphaFoldDB" id="A0A0K8J603"/>
<keyword evidence="4" id="KW-1185">Reference proteome</keyword>
<dbReference type="Pfam" id="PF12638">
    <property type="entry name" value="Staygreen"/>
    <property type="match status" value="1"/>
</dbReference>
<gene>
    <name evidence="3" type="ORF">SD1D_1243</name>
</gene>
<dbReference type="Proteomes" id="UP000196053">
    <property type="component" value="Chromosome I"/>
</dbReference>